<evidence type="ECO:0000259" key="2">
    <source>
        <dbReference type="Pfam" id="PF17936"/>
    </source>
</evidence>
<evidence type="ECO:0000256" key="1">
    <source>
        <dbReference type="SAM" id="SignalP"/>
    </source>
</evidence>
<dbReference type="InterPro" id="IPR041498">
    <property type="entry name" value="Big_6"/>
</dbReference>
<dbReference type="RefSeq" id="WP_092308177.1">
    <property type="nucleotide sequence ID" value="NZ_FOZV01000002.1"/>
</dbReference>
<dbReference type="Pfam" id="PF17936">
    <property type="entry name" value="Big_6"/>
    <property type="match status" value="1"/>
</dbReference>
<organism evidence="3 4">
    <name type="scientific">Brevundimonas viscosa</name>
    <dbReference type="NCBI Taxonomy" id="871741"/>
    <lineage>
        <taxon>Bacteria</taxon>
        <taxon>Pseudomonadati</taxon>
        <taxon>Pseudomonadota</taxon>
        <taxon>Alphaproteobacteria</taxon>
        <taxon>Caulobacterales</taxon>
        <taxon>Caulobacteraceae</taxon>
        <taxon>Brevundimonas</taxon>
    </lineage>
</organism>
<keyword evidence="1" id="KW-0732">Signal</keyword>
<feature type="domain" description="Bacterial Ig" evidence="2">
    <location>
        <begin position="53"/>
        <end position="98"/>
    </location>
</feature>
<dbReference type="AlphaFoldDB" id="A0A1I6PYC2"/>
<dbReference type="Proteomes" id="UP000198788">
    <property type="component" value="Unassembled WGS sequence"/>
</dbReference>
<dbReference type="STRING" id="871741.SAMN05192570_1398"/>
<gene>
    <name evidence="3" type="ORF">SAMN05192570_1398</name>
</gene>
<evidence type="ECO:0000313" key="4">
    <source>
        <dbReference type="Proteomes" id="UP000198788"/>
    </source>
</evidence>
<accession>A0A1I6PYC2</accession>
<feature type="chain" id="PRO_5011522109" description="Bacterial Ig domain-containing protein" evidence="1">
    <location>
        <begin position="22"/>
        <end position="251"/>
    </location>
</feature>
<feature type="signal peptide" evidence="1">
    <location>
        <begin position="1"/>
        <end position="21"/>
    </location>
</feature>
<evidence type="ECO:0000313" key="3">
    <source>
        <dbReference type="EMBL" id="SFS45217.1"/>
    </source>
</evidence>
<protein>
    <recommendedName>
        <fullName evidence="2">Bacterial Ig domain-containing protein</fullName>
    </recommendedName>
</protein>
<sequence>MKRARLAKIAFAGGLLLEAVACSGPPGRPTTEGAPPEDGGWTRTPAILAIRRAEGGLVVTGRAEPGGRVVLRNSAGAAYAAAADAAGAFEIRIAAPEAALLLRPEIQVGQDAAESPDRLLILDGGRGPVAVLAVGRPAIRLDAAPALGAVDSDGQSALVSGRMTGEQPVTVVAGGAARRVQPGPGGRWSLLAPAGAGETIQVNGRDFAWPGPGDEAPGDLQVERIAGGWRVGWTGPGAARQWTWLPVDSGS</sequence>
<name>A0A1I6PYC2_9CAUL</name>
<dbReference type="OrthoDB" id="7204241at2"/>
<reference evidence="4" key="1">
    <citation type="submission" date="2016-10" db="EMBL/GenBank/DDBJ databases">
        <authorList>
            <person name="Varghese N."/>
            <person name="Submissions S."/>
        </authorList>
    </citation>
    <scope>NUCLEOTIDE SEQUENCE [LARGE SCALE GENOMIC DNA]</scope>
    <source>
        <strain evidence="4">CGMCC 1.10683</strain>
    </source>
</reference>
<keyword evidence="4" id="KW-1185">Reference proteome</keyword>
<proteinExistence type="predicted"/>
<dbReference type="EMBL" id="FOZV01000002">
    <property type="protein sequence ID" value="SFS45217.1"/>
    <property type="molecule type" value="Genomic_DNA"/>
</dbReference>